<dbReference type="Proteomes" id="UP001066276">
    <property type="component" value="Chromosome 7"/>
</dbReference>
<accession>A0AAV7P060</accession>
<evidence type="ECO:0000313" key="2">
    <source>
        <dbReference type="Proteomes" id="UP001066276"/>
    </source>
</evidence>
<sequence length="150" mass="16273">MDLVSAPCVFQVNELVAKEEKFLISLRHSDKMVLHCCYTLLQPHHPGLKARNVQTDLVSAASVEIVDSIPSSLRPTCAPWWYPALGTLRSWASLAAVALLRRSSGVSAGGLQRRGAAVQACQKIYRLICRGASPVWAPRVEAVELGVEGP</sequence>
<dbReference type="EMBL" id="JANPWB010000011">
    <property type="protein sequence ID" value="KAJ1121671.1"/>
    <property type="molecule type" value="Genomic_DNA"/>
</dbReference>
<gene>
    <name evidence="1" type="ORF">NDU88_000191</name>
</gene>
<protein>
    <submittedName>
        <fullName evidence="1">Uncharacterized protein</fullName>
    </submittedName>
</protein>
<organism evidence="1 2">
    <name type="scientific">Pleurodeles waltl</name>
    <name type="common">Iberian ribbed newt</name>
    <dbReference type="NCBI Taxonomy" id="8319"/>
    <lineage>
        <taxon>Eukaryota</taxon>
        <taxon>Metazoa</taxon>
        <taxon>Chordata</taxon>
        <taxon>Craniata</taxon>
        <taxon>Vertebrata</taxon>
        <taxon>Euteleostomi</taxon>
        <taxon>Amphibia</taxon>
        <taxon>Batrachia</taxon>
        <taxon>Caudata</taxon>
        <taxon>Salamandroidea</taxon>
        <taxon>Salamandridae</taxon>
        <taxon>Pleurodelinae</taxon>
        <taxon>Pleurodeles</taxon>
    </lineage>
</organism>
<keyword evidence="2" id="KW-1185">Reference proteome</keyword>
<reference evidence="1" key="1">
    <citation type="journal article" date="2022" name="bioRxiv">
        <title>Sequencing and chromosome-scale assembly of the giantPleurodeles waltlgenome.</title>
        <authorList>
            <person name="Brown T."/>
            <person name="Elewa A."/>
            <person name="Iarovenko S."/>
            <person name="Subramanian E."/>
            <person name="Araus A.J."/>
            <person name="Petzold A."/>
            <person name="Susuki M."/>
            <person name="Suzuki K.-i.T."/>
            <person name="Hayashi T."/>
            <person name="Toyoda A."/>
            <person name="Oliveira C."/>
            <person name="Osipova E."/>
            <person name="Leigh N.D."/>
            <person name="Simon A."/>
            <person name="Yun M.H."/>
        </authorList>
    </citation>
    <scope>NUCLEOTIDE SEQUENCE</scope>
    <source>
        <strain evidence="1">20211129_DDA</strain>
        <tissue evidence="1">Liver</tissue>
    </source>
</reference>
<evidence type="ECO:0000313" key="1">
    <source>
        <dbReference type="EMBL" id="KAJ1121671.1"/>
    </source>
</evidence>
<dbReference type="AlphaFoldDB" id="A0AAV7P060"/>
<comment type="caution">
    <text evidence="1">The sequence shown here is derived from an EMBL/GenBank/DDBJ whole genome shotgun (WGS) entry which is preliminary data.</text>
</comment>
<name>A0AAV7P060_PLEWA</name>
<proteinExistence type="predicted"/>